<evidence type="ECO:0000313" key="6">
    <source>
        <dbReference type="EMBL" id="CEF99160.1"/>
    </source>
</evidence>
<dbReference type="STRING" id="70448.A0A090M4J6"/>
<keyword evidence="7" id="KW-1185">Reference proteome</keyword>
<accession>A0A090M4J6</accession>
<dbReference type="SMART" id="SM00050">
    <property type="entry name" value="DISIN"/>
    <property type="match status" value="1"/>
</dbReference>
<dbReference type="RefSeq" id="XP_003081335.2">
    <property type="nucleotide sequence ID" value="XM_003081287.2"/>
</dbReference>
<dbReference type="GO" id="GO:0046872">
    <property type="term" value="F:metal ion binding"/>
    <property type="evidence" value="ECO:0007669"/>
    <property type="project" value="UniProtKB-KW"/>
</dbReference>
<keyword evidence="3" id="KW-0732">Signal</keyword>
<feature type="active site" evidence="1">
    <location>
        <position position="462"/>
    </location>
</feature>
<evidence type="ECO:0000256" key="3">
    <source>
        <dbReference type="SAM" id="SignalP"/>
    </source>
</evidence>
<dbReference type="InterPro" id="IPR001590">
    <property type="entry name" value="Peptidase_M12B"/>
</dbReference>
<comment type="caution">
    <text evidence="1">Lacks conserved residue(s) required for the propagation of feature annotation.</text>
</comment>
<feature type="chain" id="PRO_5001859281" evidence="3">
    <location>
        <begin position="26"/>
        <end position="809"/>
    </location>
</feature>
<dbReference type="InterPro" id="IPR001762">
    <property type="entry name" value="Disintegrin_dom"/>
</dbReference>
<dbReference type="Pfam" id="PF13688">
    <property type="entry name" value="Reprolysin_5"/>
    <property type="match status" value="1"/>
</dbReference>
<dbReference type="InterPro" id="IPR024079">
    <property type="entry name" value="MetalloPept_cat_dom_sf"/>
</dbReference>
<dbReference type="EMBL" id="CAID01000009">
    <property type="protein sequence ID" value="CEF99160.1"/>
    <property type="molecule type" value="Genomic_DNA"/>
</dbReference>
<feature type="compositionally biased region" description="Pro residues" evidence="2">
    <location>
        <begin position="760"/>
        <end position="779"/>
    </location>
</feature>
<dbReference type="PANTHER" id="PTHR11905:SF159">
    <property type="entry name" value="ADAM METALLOPROTEASE"/>
    <property type="match status" value="1"/>
</dbReference>
<dbReference type="PANTHER" id="PTHR11905">
    <property type="entry name" value="ADAM A DISINTEGRIN AND METALLOPROTEASE DOMAIN"/>
    <property type="match status" value="1"/>
</dbReference>
<sequence>MRRWRARGIARVILVALCVVNAVAAHDDDAHESNQGDVHEHENNNESRWTLATLTDVRWRTRSNSLEVNFTLSTPWGTHAIALRRLDDLVGRASAARRQVAPSGGRRRALSSSATHTETISGSTFEVVPLRDARGRGVGGCQYAGVAMRTEDGTRRSAAAALCERYVKGQIRGTNATIAFEAVSDDAANAYLATRTMPSGLDPLAYVVFNVSSISNRGHGVIDHGAVVKGYDSVKWLNADGAEVDAKTAETVALEVKANTTNGGRRRLLSSSSQRVIEMVVVNDKKRCDQFNGDMDALEADTLFVVNVVNSMYTTAPFNPPIKVQLKEIVSFDQANPYAAASIRGSSEVDSGVLIERFNAWIESADDTLEKHDVVHLFSGEDFASVYSGFVSSGTIGLAWQYTFLDSSGVCEQKKYCSSTPEGYCSTQSNGDNHCCLSGFSGSISQVYRSRSQADAITVAHEVGHQLGFSHDQVDSDGCAEYGDIMAASATYELEVDWSSCTMSEYNAKIGDIYHECLLLSATESTSVCGNGIVEPGEACDCPDRNCTCYDHCCDGYTCQLRTNATCSATESCCDEATCAPRGAGYVCRSAVGPCDVTETCDGTAGSCPADVNEPYGKTCVDANGDVGACWSNQCRNRDFNCQRVDPDFHGGKPASSNCSFSAAQTASQSDACLTTSSKEYYCFSGDDSCNVFSYSLPYLDAPLGFPCDAAVSGMHANVCDGLGSCVALSSVMPNYVAPLPALAGQRARDCATNVAPPGWTFPPPSPSPPPPSPPPPPRTTIVATSGTRSPSVQTLALALTLYIMISML</sequence>
<reference evidence="7" key="1">
    <citation type="journal article" date="2006" name="Proc. Natl. Acad. Sci. U.S.A.">
        <title>Genome analysis of the smallest free-living eukaryote Ostreococcus tauri unveils many unique features.</title>
        <authorList>
            <person name="Derelle E."/>
            <person name="Ferraz C."/>
            <person name="Rombauts S."/>
            <person name="Rouze P."/>
            <person name="Worden A.Z."/>
            <person name="Robbens S."/>
            <person name="Partensky F."/>
            <person name="Degroeve S."/>
            <person name="Echeynie S."/>
            <person name="Cooke R."/>
            <person name="Saeys Y."/>
            <person name="Wuyts J."/>
            <person name="Jabbari K."/>
            <person name="Bowler C."/>
            <person name="Panaud O."/>
            <person name="Piegu B."/>
            <person name="Ball S.G."/>
            <person name="Ral J.-P."/>
            <person name="Bouget F.-Y."/>
            <person name="Piganeau G."/>
            <person name="De Baets B."/>
            <person name="Picard A."/>
            <person name="Delseny M."/>
            <person name="Demaille J."/>
            <person name="Van de Peer Y."/>
            <person name="Moreau H."/>
        </authorList>
    </citation>
    <scope>NUCLEOTIDE SEQUENCE [LARGE SCALE GENOMIC DNA]</scope>
    <source>
        <strain evidence="7">OTTH 0595 / CCAP 157/2 / RCC745</strain>
    </source>
</reference>
<organism evidence="6 7">
    <name type="scientific">Ostreococcus tauri</name>
    <name type="common">Marine green alga</name>
    <dbReference type="NCBI Taxonomy" id="70448"/>
    <lineage>
        <taxon>Eukaryota</taxon>
        <taxon>Viridiplantae</taxon>
        <taxon>Chlorophyta</taxon>
        <taxon>Mamiellophyceae</taxon>
        <taxon>Mamiellales</taxon>
        <taxon>Bathycoccaceae</taxon>
        <taxon>Ostreococcus</taxon>
    </lineage>
</organism>
<feature type="signal peptide" evidence="3">
    <location>
        <begin position="1"/>
        <end position="25"/>
    </location>
</feature>
<dbReference type="Proteomes" id="UP000009170">
    <property type="component" value="Unassembled WGS sequence"/>
</dbReference>
<evidence type="ECO:0000313" key="7">
    <source>
        <dbReference type="Proteomes" id="UP000009170"/>
    </source>
</evidence>
<reference evidence="6 7" key="2">
    <citation type="journal article" date="2014" name="BMC Genomics">
        <title>An improved genome of the model marine alga Ostreococcus tauri unfolds by assessing Illumina de novo assemblies.</title>
        <authorList>
            <person name="Blanc-Mathieu R."/>
            <person name="Verhelst B."/>
            <person name="Derelle E."/>
            <person name="Rombauts S."/>
            <person name="Bouget F.Y."/>
            <person name="Carre I."/>
            <person name="Chateau A."/>
            <person name="Eyre-Walker A."/>
            <person name="Grimsley N."/>
            <person name="Moreau H."/>
            <person name="Piegu B."/>
            <person name="Rivals E."/>
            <person name="Schackwitz W."/>
            <person name="Van de Peer Y."/>
            <person name="Piganeau G."/>
        </authorList>
    </citation>
    <scope>NUCLEOTIDE SEQUENCE [LARGE SCALE GENOMIC DNA]</scope>
    <source>
        <strain evidence="7">OTTH 0595 / CCAP 157/2 / RCC745</strain>
    </source>
</reference>
<evidence type="ECO:0000256" key="1">
    <source>
        <dbReference type="PROSITE-ProRule" id="PRU00276"/>
    </source>
</evidence>
<dbReference type="PROSITE" id="PS50215">
    <property type="entry name" value="ADAM_MEPRO"/>
    <property type="match status" value="1"/>
</dbReference>
<evidence type="ECO:0000259" key="5">
    <source>
        <dbReference type="PROSITE" id="PS50215"/>
    </source>
</evidence>
<name>A0A090M4J6_OSTTA</name>
<proteinExistence type="predicted"/>
<comment type="caution">
    <text evidence="6">The sequence shown here is derived from an EMBL/GenBank/DDBJ whole genome shotgun (WGS) entry which is preliminary data.</text>
</comment>
<keyword evidence="1" id="KW-0479">Metal-binding</keyword>
<dbReference type="SUPFAM" id="SSF55486">
    <property type="entry name" value="Metalloproteases ('zincins'), catalytic domain"/>
    <property type="match status" value="1"/>
</dbReference>
<feature type="domain" description="Disintegrin" evidence="4">
    <location>
        <begin position="526"/>
        <end position="616"/>
    </location>
</feature>
<evidence type="ECO:0000259" key="4">
    <source>
        <dbReference type="PROSITE" id="PS50214"/>
    </source>
</evidence>
<dbReference type="AlphaFoldDB" id="A0A090M4J6"/>
<dbReference type="OrthoDB" id="498884at2759"/>
<gene>
    <name evidence="6" type="ORF">OT_ostta09g03470</name>
</gene>
<dbReference type="InParanoid" id="A0A090M4J6"/>
<feature type="binding site" evidence="1">
    <location>
        <position position="461"/>
    </location>
    <ligand>
        <name>Zn(2+)</name>
        <dbReference type="ChEBI" id="CHEBI:29105"/>
        <note>catalytic</note>
    </ligand>
</feature>
<dbReference type="Gene3D" id="3.40.390.10">
    <property type="entry name" value="Collagenase (Catalytic Domain)"/>
    <property type="match status" value="1"/>
</dbReference>
<feature type="domain" description="Peptidase M12B" evidence="5">
    <location>
        <begin position="275"/>
        <end position="522"/>
    </location>
</feature>
<dbReference type="PROSITE" id="PS50214">
    <property type="entry name" value="DISINTEGRIN_2"/>
    <property type="match status" value="1"/>
</dbReference>
<feature type="region of interest" description="Disordered" evidence="2">
    <location>
        <begin position="97"/>
        <end position="117"/>
    </location>
</feature>
<feature type="binding site" evidence="1">
    <location>
        <position position="471"/>
    </location>
    <ligand>
        <name>Zn(2+)</name>
        <dbReference type="ChEBI" id="CHEBI:29105"/>
        <note>catalytic</note>
    </ligand>
</feature>
<evidence type="ECO:0000256" key="2">
    <source>
        <dbReference type="SAM" id="MobiDB-lite"/>
    </source>
</evidence>
<feature type="binding site" evidence="1">
    <location>
        <position position="465"/>
    </location>
    <ligand>
        <name>Zn(2+)</name>
        <dbReference type="ChEBI" id="CHEBI:29105"/>
        <note>catalytic</note>
    </ligand>
</feature>
<dbReference type="GO" id="GO:0004222">
    <property type="term" value="F:metalloendopeptidase activity"/>
    <property type="evidence" value="ECO:0007669"/>
    <property type="project" value="InterPro"/>
</dbReference>
<protein>
    <submittedName>
        <fullName evidence="6">Peptidase M12B, ADAM/reprolysin</fullName>
    </submittedName>
</protein>
<dbReference type="SUPFAM" id="SSF57552">
    <property type="entry name" value="Blood coagulation inhibitor (disintegrin)"/>
    <property type="match status" value="1"/>
</dbReference>
<feature type="region of interest" description="Disordered" evidence="2">
    <location>
        <begin position="759"/>
        <end position="780"/>
    </location>
</feature>
<dbReference type="GeneID" id="9831904"/>
<dbReference type="GO" id="GO:0006508">
    <property type="term" value="P:proteolysis"/>
    <property type="evidence" value="ECO:0007669"/>
    <property type="project" value="InterPro"/>
</dbReference>
<dbReference type="KEGG" id="ota:OT_ostta09g03470"/>
<dbReference type="InterPro" id="IPR036436">
    <property type="entry name" value="Disintegrin_dom_sf"/>
</dbReference>
<keyword evidence="1" id="KW-0862">Zinc</keyword>
<dbReference type="Gene3D" id="4.10.70.10">
    <property type="entry name" value="Disintegrin domain"/>
    <property type="match status" value="1"/>
</dbReference>
<dbReference type="Pfam" id="PF00200">
    <property type="entry name" value="Disintegrin"/>
    <property type="match status" value="1"/>
</dbReference>